<organism evidence="1 2">
    <name type="scientific">Melastoma candidum</name>
    <dbReference type="NCBI Taxonomy" id="119954"/>
    <lineage>
        <taxon>Eukaryota</taxon>
        <taxon>Viridiplantae</taxon>
        <taxon>Streptophyta</taxon>
        <taxon>Embryophyta</taxon>
        <taxon>Tracheophyta</taxon>
        <taxon>Spermatophyta</taxon>
        <taxon>Magnoliopsida</taxon>
        <taxon>eudicotyledons</taxon>
        <taxon>Gunneridae</taxon>
        <taxon>Pentapetalae</taxon>
        <taxon>rosids</taxon>
        <taxon>malvids</taxon>
        <taxon>Myrtales</taxon>
        <taxon>Melastomataceae</taxon>
        <taxon>Melastomatoideae</taxon>
        <taxon>Melastomateae</taxon>
        <taxon>Melastoma</taxon>
    </lineage>
</organism>
<evidence type="ECO:0000313" key="1">
    <source>
        <dbReference type="EMBL" id="KAI4375538.1"/>
    </source>
</evidence>
<gene>
    <name evidence="1" type="ORF">MLD38_013396</name>
</gene>
<keyword evidence="2" id="KW-1185">Reference proteome</keyword>
<comment type="caution">
    <text evidence="1">The sequence shown here is derived from an EMBL/GenBank/DDBJ whole genome shotgun (WGS) entry which is preliminary data.</text>
</comment>
<accession>A0ACB9R9E1</accession>
<evidence type="ECO:0000313" key="2">
    <source>
        <dbReference type="Proteomes" id="UP001057402"/>
    </source>
</evidence>
<dbReference type="EMBL" id="CM042883">
    <property type="protein sequence ID" value="KAI4375538.1"/>
    <property type="molecule type" value="Genomic_DNA"/>
</dbReference>
<reference evidence="2" key="1">
    <citation type="journal article" date="2023" name="Front. Plant Sci.">
        <title>Chromosomal-level genome assembly of Melastoma candidum provides insights into trichome evolution.</title>
        <authorList>
            <person name="Zhong Y."/>
            <person name="Wu W."/>
            <person name="Sun C."/>
            <person name="Zou P."/>
            <person name="Liu Y."/>
            <person name="Dai S."/>
            <person name="Zhou R."/>
        </authorList>
    </citation>
    <scope>NUCLEOTIDE SEQUENCE [LARGE SCALE GENOMIC DNA]</scope>
</reference>
<proteinExistence type="predicted"/>
<protein>
    <submittedName>
        <fullName evidence="1">Uncharacterized protein</fullName>
    </submittedName>
</protein>
<sequence length="350" mass="39197">MRPKSSGIFDISKAYKFLGGKWHGSNHHHHHRQKSSNEGVDRGGKEEKVRNTSDDNVSTSEGSSLSSLHNKTAEDKFRFRRSFLSRSGSRRSHTPTPSSLSRSTSRNDDRSNGGSSILSRNKSSRRSVSTSRQSNADEMRSASITRSMSSQRGRATPILFSQTAARKKPLPIEKKLECTLEDLCFGCVKYVVIMRDVLSDTGMIQEEESLKIMVKPGWKKGTQITFEGKGDEKPGYLPADIVFLIEEKRHQLFKRRDSNLEIGVEIPLVQALTGCSLTVPLLGGNKMNLYIDEVIYPGYEKAISGQGMPDPKENSKRGELRITFFVKFPSELSDEQRSEICDILEQDSSS</sequence>
<dbReference type="Proteomes" id="UP001057402">
    <property type="component" value="Chromosome 4"/>
</dbReference>
<name>A0ACB9R9E1_9MYRT</name>